<evidence type="ECO:0000256" key="8">
    <source>
        <dbReference type="SAM" id="Phobius"/>
    </source>
</evidence>
<evidence type="ECO:0000256" key="5">
    <source>
        <dbReference type="ARBA" id="ARBA00022989"/>
    </source>
</evidence>
<evidence type="ECO:0000256" key="2">
    <source>
        <dbReference type="ARBA" id="ARBA00022448"/>
    </source>
</evidence>
<reference evidence="9" key="2">
    <citation type="submission" date="2020-09" db="EMBL/GenBank/DDBJ databases">
        <authorList>
            <person name="Sun Q."/>
            <person name="Ohkuma M."/>
        </authorList>
    </citation>
    <scope>NUCLEOTIDE SEQUENCE</scope>
    <source>
        <strain evidence="9">JCM 17251</strain>
    </source>
</reference>
<feature type="transmembrane region" description="Helical" evidence="8">
    <location>
        <begin position="318"/>
        <end position="338"/>
    </location>
</feature>
<dbReference type="AlphaFoldDB" id="A0A918D288"/>
<evidence type="ECO:0000256" key="7">
    <source>
        <dbReference type="ARBA" id="ARBA00023136"/>
    </source>
</evidence>
<dbReference type="PANTHER" id="PTHR32024:SF4">
    <property type="entry name" value="KTR SYSTEM POTASSIUM UPTAKE PROTEIN D"/>
    <property type="match status" value="1"/>
</dbReference>
<keyword evidence="3" id="KW-1003">Cell membrane</keyword>
<evidence type="ECO:0000256" key="1">
    <source>
        <dbReference type="ARBA" id="ARBA00004651"/>
    </source>
</evidence>
<evidence type="ECO:0000256" key="3">
    <source>
        <dbReference type="ARBA" id="ARBA00022475"/>
    </source>
</evidence>
<dbReference type="RefSeq" id="WP_188857087.1">
    <property type="nucleotide sequence ID" value="NZ_BMOS01000012.1"/>
</dbReference>
<keyword evidence="4 8" id="KW-0812">Transmembrane</keyword>
<comment type="subcellular location">
    <subcellularLocation>
        <location evidence="1">Cell membrane</location>
        <topology evidence="1">Multi-pass membrane protein</topology>
    </subcellularLocation>
</comment>
<feature type="transmembrane region" description="Helical" evidence="8">
    <location>
        <begin position="77"/>
        <end position="104"/>
    </location>
</feature>
<feature type="transmembrane region" description="Helical" evidence="8">
    <location>
        <begin position="52"/>
        <end position="71"/>
    </location>
</feature>
<keyword evidence="10" id="KW-1185">Reference proteome</keyword>
<feature type="transmembrane region" description="Helical" evidence="8">
    <location>
        <begin position="411"/>
        <end position="435"/>
    </location>
</feature>
<dbReference type="InterPro" id="IPR003445">
    <property type="entry name" value="Cat_transpt"/>
</dbReference>
<dbReference type="Proteomes" id="UP000624041">
    <property type="component" value="Unassembled WGS sequence"/>
</dbReference>
<keyword evidence="7 8" id="KW-0472">Membrane</keyword>
<organism evidence="9 10">
    <name type="scientific">Oceanobacillus indicireducens</name>
    <dbReference type="NCBI Taxonomy" id="1004261"/>
    <lineage>
        <taxon>Bacteria</taxon>
        <taxon>Bacillati</taxon>
        <taxon>Bacillota</taxon>
        <taxon>Bacilli</taxon>
        <taxon>Bacillales</taxon>
        <taxon>Bacillaceae</taxon>
        <taxon>Oceanobacillus</taxon>
    </lineage>
</organism>
<accession>A0A918D288</accession>
<dbReference type="GO" id="GO:0008324">
    <property type="term" value="F:monoatomic cation transmembrane transporter activity"/>
    <property type="evidence" value="ECO:0007669"/>
    <property type="project" value="InterPro"/>
</dbReference>
<feature type="transmembrane region" description="Helical" evidence="8">
    <location>
        <begin position="20"/>
        <end position="40"/>
    </location>
</feature>
<feature type="transmembrane region" description="Helical" evidence="8">
    <location>
        <begin position="195"/>
        <end position="216"/>
    </location>
</feature>
<keyword evidence="6" id="KW-0406">Ion transport</keyword>
<dbReference type="GO" id="GO:0030001">
    <property type="term" value="P:metal ion transport"/>
    <property type="evidence" value="ECO:0007669"/>
    <property type="project" value="UniProtKB-ARBA"/>
</dbReference>
<evidence type="ECO:0000256" key="6">
    <source>
        <dbReference type="ARBA" id="ARBA00023065"/>
    </source>
</evidence>
<keyword evidence="2" id="KW-0813">Transport</keyword>
<comment type="caution">
    <text evidence="9">The sequence shown here is derived from an EMBL/GenBank/DDBJ whole genome shotgun (WGS) entry which is preliminary data.</text>
</comment>
<feature type="transmembrane region" description="Helical" evidence="8">
    <location>
        <begin position="135"/>
        <end position="155"/>
    </location>
</feature>
<dbReference type="Pfam" id="PF02386">
    <property type="entry name" value="TrkH"/>
    <property type="match status" value="1"/>
</dbReference>
<feature type="transmembrane region" description="Helical" evidence="8">
    <location>
        <begin position="359"/>
        <end position="380"/>
    </location>
</feature>
<sequence length="454" mass="50739">MNIRDGKLIWLNRLTPVQLLLLFYIAAVIFSTALLALPIAYKENVSISFIDLLFTAVSALSVTGLSTISIVDTFSTTGIIFLTIILHLGAVGVMAISTLIWLLIGKKIGLIERRLIMTDQNQPSFKGIVRLIKQIIILLLFVELLFVIILGFYYVRYYESLPEAFFHGYFTTITAISNAGFDLTGFSMIPFRGDYFIQSAVMFLIIFGAVGFPVLIEGKEFLLGKRKKNRTYRFSLFFKVTVTTFFALILIGAIGIFVLDFNGFFKGVVWHEALFYAVFQSVTTRSGGLATLDVSQLTDANQLFMSFLMFVGASPSSAGGGIRTTTFALVMLFILTYISGKKQVRIFNREIHEEDLRKAVTITLVAFFIMFVSVLLVSVVEDFSLTQILFEVTSAFGTVGLSMGITADLSIVSKVLLMLLMFIGRVGIITFLLIFRRRVTKSNVRYPKERIIIG</sequence>
<feature type="transmembrane region" description="Helical" evidence="8">
    <location>
        <begin position="236"/>
        <end position="259"/>
    </location>
</feature>
<gene>
    <name evidence="9" type="primary">ktrD</name>
    <name evidence="9" type="ORF">GCM10007971_20650</name>
</gene>
<name>A0A918D288_9BACI</name>
<dbReference type="PANTHER" id="PTHR32024">
    <property type="entry name" value="TRK SYSTEM POTASSIUM UPTAKE PROTEIN TRKG-RELATED"/>
    <property type="match status" value="1"/>
</dbReference>
<keyword evidence="5 8" id="KW-1133">Transmembrane helix</keyword>
<evidence type="ECO:0000313" key="9">
    <source>
        <dbReference type="EMBL" id="GGN58521.1"/>
    </source>
</evidence>
<reference evidence="9" key="1">
    <citation type="journal article" date="2014" name="Int. J. Syst. Evol. Microbiol.">
        <title>Complete genome sequence of Corynebacterium casei LMG S-19264T (=DSM 44701T), isolated from a smear-ripened cheese.</title>
        <authorList>
            <consortium name="US DOE Joint Genome Institute (JGI-PGF)"/>
            <person name="Walter F."/>
            <person name="Albersmeier A."/>
            <person name="Kalinowski J."/>
            <person name="Ruckert C."/>
        </authorList>
    </citation>
    <scope>NUCLEOTIDE SEQUENCE</scope>
    <source>
        <strain evidence="9">JCM 17251</strain>
    </source>
</reference>
<proteinExistence type="predicted"/>
<dbReference type="GO" id="GO:0005886">
    <property type="term" value="C:plasma membrane"/>
    <property type="evidence" value="ECO:0007669"/>
    <property type="project" value="UniProtKB-SubCell"/>
</dbReference>
<dbReference type="EMBL" id="BMOS01000012">
    <property type="protein sequence ID" value="GGN58521.1"/>
    <property type="molecule type" value="Genomic_DNA"/>
</dbReference>
<protein>
    <submittedName>
        <fullName evidence="9">Ktr system potassium uptake protein D</fullName>
    </submittedName>
</protein>
<evidence type="ECO:0000256" key="4">
    <source>
        <dbReference type="ARBA" id="ARBA00022692"/>
    </source>
</evidence>
<evidence type="ECO:0000313" key="10">
    <source>
        <dbReference type="Proteomes" id="UP000624041"/>
    </source>
</evidence>